<keyword evidence="5" id="KW-0418">Kinase</keyword>
<evidence type="ECO:0000256" key="4">
    <source>
        <dbReference type="ARBA" id="ARBA00022741"/>
    </source>
</evidence>
<evidence type="ECO:0000259" key="7">
    <source>
        <dbReference type="PROSITE" id="PS51671"/>
    </source>
</evidence>
<keyword evidence="4" id="KW-0547">Nucleotide-binding</keyword>
<reference evidence="8" key="1">
    <citation type="journal article" date="2014" name="Front. Microbiol.">
        <title>High frequency of phylogenetically diverse reductive dehalogenase-homologous genes in deep subseafloor sedimentary metagenomes.</title>
        <authorList>
            <person name="Kawai M."/>
            <person name="Futagami T."/>
            <person name="Toyoda A."/>
            <person name="Takaki Y."/>
            <person name="Nishi S."/>
            <person name="Hori S."/>
            <person name="Arai W."/>
            <person name="Tsubouchi T."/>
            <person name="Morono Y."/>
            <person name="Uchiyama I."/>
            <person name="Ito T."/>
            <person name="Fujiyama A."/>
            <person name="Inagaki F."/>
            <person name="Takami H."/>
        </authorList>
    </citation>
    <scope>NUCLEOTIDE SEQUENCE</scope>
    <source>
        <strain evidence="8">Expedition CK06-06</strain>
    </source>
</reference>
<accession>X0S1P7</accession>
<evidence type="ECO:0000256" key="6">
    <source>
        <dbReference type="ARBA" id="ARBA00022840"/>
    </source>
</evidence>
<dbReference type="PROSITE" id="PS51671">
    <property type="entry name" value="ACT"/>
    <property type="match status" value="2"/>
</dbReference>
<feature type="domain" description="ACT" evidence="7">
    <location>
        <begin position="41"/>
        <end position="115"/>
    </location>
</feature>
<dbReference type="GO" id="GO:0004072">
    <property type="term" value="F:aspartate kinase activity"/>
    <property type="evidence" value="ECO:0007669"/>
    <property type="project" value="UniProtKB-EC"/>
</dbReference>
<organism evidence="8">
    <name type="scientific">marine sediment metagenome</name>
    <dbReference type="NCBI Taxonomy" id="412755"/>
    <lineage>
        <taxon>unclassified sequences</taxon>
        <taxon>metagenomes</taxon>
        <taxon>ecological metagenomes</taxon>
    </lineage>
</organism>
<dbReference type="CDD" id="cd04923">
    <property type="entry name" value="ACT_AK-LysC-DapG-like_2"/>
    <property type="match status" value="1"/>
</dbReference>
<dbReference type="PANTHER" id="PTHR21499">
    <property type="entry name" value="ASPARTATE KINASE"/>
    <property type="match status" value="1"/>
</dbReference>
<evidence type="ECO:0000256" key="3">
    <source>
        <dbReference type="ARBA" id="ARBA00022679"/>
    </source>
</evidence>
<keyword evidence="6" id="KW-0067">ATP-binding</keyword>
<dbReference type="InterPro" id="IPR054352">
    <property type="entry name" value="ACT_Aspartokinase"/>
</dbReference>
<feature type="non-terminal residue" evidence="8">
    <location>
        <position position="1"/>
    </location>
</feature>
<dbReference type="GO" id="GO:0009089">
    <property type="term" value="P:lysine biosynthetic process via diaminopimelate"/>
    <property type="evidence" value="ECO:0007669"/>
    <property type="project" value="TreeGrafter"/>
</dbReference>
<proteinExistence type="inferred from homology"/>
<name>X0S1P7_9ZZZZ</name>
<comment type="similarity">
    <text evidence="1">Belongs to the aspartokinase family.</text>
</comment>
<gene>
    <name evidence="8" type="ORF">S01H1_17106</name>
</gene>
<dbReference type="GO" id="GO:0005524">
    <property type="term" value="F:ATP binding"/>
    <property type="evidence" value="ECO:0007669"/>
    <property type="project" value="UniProtKB-KW"/>
</dbReference>
<evidence type="ECO:0000256" key="5">
    <source>
        <dbReference type="ARBA" id="ARBA00022777"/>
    </source>
</evidence>
<dbReference type="CDD" id="cd04913">
    <property type="entry name" value="ACT_AKii-LysC-BS-like_1"/>
    <property type="match status" value="1"/>
</dbReference>
<feature type="domain" description="ACT" evidence="7">
    <location>
        <begin position="121"/>
        <end position="182"/>
    </location>
</feature>
<dbReference type="EMBL" id="BARS01009045">
    <property type="protein sequence ID" value="GAF69186.1"/>
    <property type="molecule type" value="Genomic_DNA"/>
</dbReference>
<dbReference type="Gene3D" id="3.30.2130.10">
    <property type="entry name" value="VC0802-like"/>
    <property type="match status" value="1"/>
</dbReference>
<evidence type="ECO:0000313" key="8">
    <source>
        <dbReference type="EMBL" id="GAF69186.1"/>
    </source>
</evidence>
<comment type="caution">
    <text evidence="8">The sequence shown here is derived from an EMBL/GenBank/DDBJ whole genome shotgun (WGS) entry which is preliminary data.</text>
</comment>
<sequence length="182" mass="19713">IPVIVTHAHRDVPGTIIKKEDKHMESVLVRGITINESEAKINLHQVPDRPGVAAEVFGILDKSFVNVDMIVQTASTEATTDISFTVSEDDMATAVEAMGKLKETIGYGGLTWDDNIVKVSVVGVGMRSKRGVAATVFQTLATENINIQMISTSEIKISCIIEKKYGKTAVQSLHSAFQLDKA</sequence>
<dbReference type="Pfam" id="PF22468">
    <property type="entry name" value="ACT_9"/>
    <property type="match status" value="2"/>
</dbReference>
<dbReference type="SUPFAM" id="SSF55021">
    <property type="entry name" value="ACT-like"/>
    <property type="match status" value="2"/>
</dbReference>
<dbReference type="InterPro" id="IPR002912">
    <property type="entry name" value="ACT_dom"/>
</dbReference>
<dbReference type="InterPro" id="IPR045865">
    <property type="entry name" value="ACT-like_dom_sf"/>
</dbReference>
<keyword evidence="3" id="KW-0808">Transferase</keyword>
<protein>
    <recommendedName>
        <fullName evidence="2">aspartate kinase</fullName>
        <ecNumber evidence="2">2.7.2.4</ecNumber>
    </recommendedName>
</protein>
<evidence type="ECO:0000256" key="1">
    <source>
        <dbReference type="ARBA" id="ARBA00010122"/>
    </source>
</evidence>
<dbReference type="EC" id="2.7.2.4" evidence="2"/>
<evidence type="ECO:0000256" key="2">
    <source>
        <dbReference type="ARBA" id="ARBA00013059"/>
    </source>
</evidence>
<dbReference type="GO" id="GO:0009090">
    <property type="term" value="P:homoserine biosynthetic process"/>
    <property type="evidence" value="ECO:0007669"/>
    <property type="project" value="TreeGrafter"/>
</dbReference>
<dbReference type="PANTHER" id="PTHR21499:SF3">
    <property type="entry name" value="ASPARTOKINASE"/>
    <property type="match status" value="1"/>
</dbReference>
<dbReference type="AlphaFoldDB" id="X0S1P7"/>
<dbReference type="FunFam" id="3.30.2130.10:FF:000002">
    <property type="entry name" value="Aspartokinase"/>
    <property type="match status" value="1"/>
</dbReference>
<dbReference type="GO" id="GO:0005829">
    <property type="term" value="C:cytosol"/>
    <property type="evidence" value="ECO:0007669"/>
    <property type="project" value="TreeGrafter"/>
</dbReference>